<keyword evidence="3 5" id="KW-0808">Transferase</keyword>
<dbReference type="GO" id="GO:0008168">
    <property type="term" value="F:methyltransferase activity"/>
    <property type="evidence" value="ECO:0007669"/>
    <property type="project" value="UniProtKB-UniRule"/>
</dbReference>
<dbReference type="PIRSF" id="PIRSF026782">
    <property type="entry name" value="CbiD"/>
    <property type="match status" value="1"/>
</dbReference>
<dbReference type="InterPro" id="IPR036074">
    <property type="entry name" value="CbiD_sf"/>
</dbReference>
<dbReference type="EC" id="2.1.1.195" evidence="5"/>
<dbReference type="HAMAP" id="MF_00787">
    <property type="entry name" value="CbiD"/>
    <property type="match status" value="1"/>
</dbReference>
<dbReference type="PANTHER" id="PTHR35863:SF1">
    <property type="entry name" value="COBALT-PRECORRIN-5B C(1)-METHYLTRANSFERASE"/>
    <property type="match status" value="1"/>
</dbReference>
<evidence type="ECO:0000256" key="3">
    <source>
        <dbReference type="ARBA" id="ARBA00022679"/>
    </source>
</evidence>
<comment type="caution">
    <text evidence="6">The sequence shown here is derived from an EMBL/GenBank/DDBJ whole genome shotgun (WGS) entry which is preliminary data.</text>
</comment>
<evidence type="ECO:0000256" key="4">
    <source>
        <dbReference type="ARBA" id="ARBA00022691"/>
    </source>
</evidence>
<organism evidence="6">
    <name type="scientific">Thermodesulfatator atlanticus</name>
    <dbReference type="NCBI Taxonomy" id="501497"/>
    <lineage>
        <taxon>Bacteria</taxon>
        <taxon>Pseudomonadati</taxon>
        <taxon>Thermodesulfobacteriota</taxon>
        <taxon>Thermodesulfobacteria</taxon>
        <taxon>Thermodesulfobacteriales</taxon>
        <taxon>Thermodesulfatatoraceae</taxon>
        <taxon>Thermodesulfatator</taxon>
    </lineage>
</organism>
<proteinExistence type="inferred from homology"/>
<keyword evidence="2 5" id="KW-0489">Methyltransferase</keyword>
<dbReference type="InterPro" id="IPR002748">
    <property type="entry name" value="CbiD"/>
</dbReference>
<evidence type="ECO:0000313" key="6">
    <source>
        <dbReference type="EMBL" id="HHI97788.1"/>
    </source>
</evidence>
<dbReference type="AlphaFoldDB" id="A0A7V5P0V3"/>
<dbReference type="NCBIfam" id="NF000849">
    <property type="entry name" value="PRK00075.1-1"/>
    <property type="match status" value="1"/>
</dbReference>
<name>A0A7V5P0V3_9BACT</name>
<gene>
    <name evidence="5" type="primary">cbiD</name>
    <name evidence="6" type="ORF">ENJ96_08035</name>
</gene>
<evidence type="ECO:0000256" key="5">
    <source>
        <dbReference type="HAMAP-Rule" id="MF_00787"/>
    </source>
</evidence>
<comment type="similarity">
    <text evidence="5">Belongs to the CbiD family.</text>
</comment>
<sequence length="372" mass="39698">MRLPRHLKGRLGYTTGACATAALKAALLALKGNFPAKVKIRLPIGLEAEFSLSSLTANGRKARASVIKDAGDDPDVTNGAEIVVEAEILPGHGEVILMAGEGVGIVTKPGLGLPLGEPAITPVPRRMMKNVIKEVLGPAFLKSKVKVTVSIPGGEELARYTLNPRLGIKGGLSILGTKGVVIPFSTAAYKASIVKAFHVARALGLEEVVLTTGGRSEAFCQKIFSSWPEEAFVQIGDFVGFALRSARRNGFARVVLALMIGKLAKVAKGMRNTHAKYGEVPLDYLLQLVRETGGGEDLWPKLKEANTARHFWETLKNQDRKLAALLAQKLCLAAAEKAGLMAGAPLRVKTIFLDFDGTVAGEAEYDPRDRVS</sequence>
<reference evidence="6" key="1">
    <citation type="journal article" date="2020" name="mSystems">
        <title>Genome- and Community-Level Interaction Insights into Carbon Utilization and Element Cycling Functions of Hydrothermarchaeota in Hydrothermal Sediment.</title>
        <authorList>
            <person name="Zhou Z."/>
            <person name="Liu Y."/>
            <person name="Xu W."/>
            <person name="Pan J."/>
            <person name="Luo Z.H."/>
            <person name="Li M."/>
        </authorList>
    </citation>
    <scope>NUCLEOTIDE SEQUENCE [LARGE SCALE GENOMIC DNA]</scope>
    <source>
        <strain evidence="6">HyVt-533</strain>
    </source>
</reference>
<dbReference type="EMBL" id="DROK01000237">
    <property type="protein sequence ID" value="HHI97788.1"/>
    <property type="molecule type" value="Genomic_DNA"/>
</dbReference>
<evidence type="ECO:0000256" key="1">
    <source>
        <dbReference type="ARBA" id="ARBA00022573"/>
    </source>
</evidence>
<dbReference type="PANTHER" id="PTHR35863">
    <property type="entry name" value="COBALT-PRECORRIN-5B C(1)-METHYLTRANSFERASE"/>
    <property type="match status" value="1"/>
</dbReference>
<dbReference type="NCBIfam" id="TIGR00312">
    <property type="entry name" value="cbiD"/>
    <property type="match status" value="1"/>
</dbReference>
<comment type="catalytic activity">
    <reaction evidence="5">
        <text>Co-precorrin-5B + S-adenosyl-L-methionine = Co-precorrin-6A + S-adenosyl-L-homocysteine</text>
        <dbReference type="Rhea" id="RHEA:26285"/>
        <dbReference type="ChEBI" id="CHEBI:57856"/>
        <dbReference type="ChEBI" id="CHEBI:59789"/>
        <dbReference type="ChEBI" id="CHEBI:60063"/>
        <dbReference type="ChEBI" id="CHEBI:60064"/>
        <dbReference type="EC" id="2.1.1.195"/>
    </reaction>
</comment>
<keyword evidence="4 5" id="KW-0949">S-adenosyl-L-methionine</keyword>
<dbReference type="UniPathway" id="UPA00148">
    <property type="reaction ID" value="UER00227"/>
</dbReference>
<dbReference type="GO" id="GO:0032259">
    <property type="term" value="P:methylation"/>
    <property type="evidence" value="ECO:0007669"/>
    <property type="project" value="UniProtKB-KW"/>
</dbReference>
<keyword evidence="1 5" id="KW-0169">Cobalamin biosynthesis</keyword>
<comment type="pathway">
    <text evidence="5">Cofactor biosynthesis; adenosylcobalamin biosynthesis; cob(II)yrinate a,c-diamide from sirohydrochlorin (anaerobic route): step 6/10.</text>
</comment>
<dbReference type="Proteomes" id="UP000886101">
    <property type="component" value="Unassembled WGS sequence"/>
</dbReference>
<comment type="function">
    <text evidence="5">Catalyzes the methylation of C-1 in cobalt-precorrin-5B to form cobalt-precorrin-6A.</text>
</comment>
<dbReference type="GO" id="GO:0019251">
    <property type="term" value="P:anaerobic cobalamin biosynthetic process"/>
    <property type="evidence" value="ECO:0007669"/>
    <property type="project" value="UniProtKB-UniRule"/>
</dbReference>
<dbReference type="Gene3D" id="3.30.2110.10">
    <property type="entry name" value="CbiD-like"/>
    <property type="match status" value="1"/>
</dbReference>
<dbReference type="Pfam" id="PF01888">
    <property type="entry name" value="CbiD"/>
    <property type="match status" value="1"/>
</dbReference>
<protein>
    <recommendedName>
        <fullName evidence="5">Cobalt-precorrin-5B C(1)-methyltransferase</fullName>
        <ecNumber evidence="5">2.1.1.195</ecNumber>
    </recommendedName>
    <alternativeName>
        <fullName evidence="5">Cobalt-precorrin-6A synthase</fullName>
    </alternativeName>
</protein>
<evidence type="ECO:0000256" key="2">
    <source>
        <dbReference type="ARBA" id="ARBA00022603"/>
    </source>
</evidence>
<accession>A0A7V5P0V3</accession>
<dbReference type="SUPFAM" id="SSF111342">
    <property type="entry name" value="CbiD-like"/>
    <property type="match status" value="1"/>
</dbReference>